<sequence length="99" mass="11306">MWIYVYIVALTFTILTAKGASFTIKDENTDWKDSPCKHATLMLKYFMENGWVVNETQLQIPHVGLWIGYVDGWLRLTISGVRQIAQNKQLMSSALVIAI</sequence>
<reference evidence="2" key="2">
    <citation type="submission" date="2020-11" db="EMBL/GenBank/DDBJ databases">
        <authorList>
            <person name="McCartney M.A."/>
            <person name="Auch B."/>
            <person name="Kono T."/>
            <person name="Mallez S."/>
            <person name="Becker A."/>
            <person name="Gohl D.M."/>
            <person name="Silverstein K.A.T."/>
            <person name="Koren S."/>
            <person name="Bechman K.B."/>
            <person name="Herman A."/>
            <person name="Abrahante J.E."/>
            <person name="Garbe J."/>
        </authorList>
    </citation>
    <scope>NUCLEOTIDE SEQUENCE</scope>
    <source>
        <strain evidence="2">Duluth1</strain>
        <tissue evidence="2">Whole animal</tissue>
    </source>
</reference>
<dbReference type="Proteomes" id="UP000828390">
    <property type="component" value="Unassembled WGS sequence"/>
</dbReference>
<comment type="caution">
    <text evidence="2">The sequence shown here is derived from an EMBL/GenBank/DDBJ whole genome shotgun (WGS) entry which is preliminary data.</text>
</comment>
<evidence type="ECO:0000313" key="3">
    <source>
        <dbReference type="Proteomes" id="UP000828390"/>
    </source>
</evidence>
<name>A0A9D3YKT4_DREPO</name>
<accession>A0A9D3YKT4</accession>
<reference evidence="2" key="1">
    <citation type="journal article" date="2019" name="bioRxiv">
        <title>The Genome of the Zebra Mussel, Dreissena polymorpha: A Resource for Invasive Species Research.</title>
        <authorList>
            <person name="McCartney M.A."/>
            <person name="Auch B."/>
            <person name="Kono T."/>
            <person name="Mallez S."/>
            <person name="Zhang Y."/>
            <person name="Obille A."/>
            <person name="Becker A."/>
            <person name="Abrahante J.E."/>
            <person name="Garbe J."/>
            <person name="Badalamenti J.P."/>
            <person name="Herman A."/>
            <person name="Mangelson H."/>
            <person name="Liachko I."/>
            <person name="Sullivan S."/>
            <person name="Sone E.D."/>
            <person name="Koren S."/>
            <person name="Silverstein K.A.T."/>
            <person name="Beckman K.B."/>
            <person name="Gohl D.M."/>
        </authorList>
    </citation>
    <scope>NUCLEOTIDE SEQUENCE</scope>
    <source>
        <strain evidence="2">Duluth1</strain>
        <tissue evidence="2">Whole animal</tissue>
    </source>
</reference>
<proteinExistence type="predicted"/>
<feature type="chain" id="PRO_5039324441" evidence="1">
    <location>
        <begin position="20"/>
        <end position="99"/>
    </location>
</feature>
<evidence type="ECO:0000256" key="1">
    <source>
        <dbReference type="SAM" id="SignalP"/>
    </source>
</evidence>
<evidence type="ECO:0000313" key="2">
    <source>
        <dbReference type="EMBL" id="KAH3702577.1"/>
    </source>
</evidence>
<organism evidence="2 3">
    <name type="scientific">Dreissena polymorpha</name>
    <name type="common">Zebra mussel</name>
    <name type="synonym">Mytilus polymorpha</name>
    <dbReference type="NCBI Taxonomy" id="45954"/>
    <lineage>
        <taxon>Eukaryota</taxon>
        <taxon>Metazoa</taxon>
        <taxon>Spiralia</taxon>
        <taxon>Lophotrochozoa</taxon>
        <taxon>Mollusca</taxon>
        <taxon>Bivalvia</taxon>
        <taxon>Autobranchia</taxon>
        <taxon>Heteroconchia</taxon>
        <taxon>Euheterodonta</taxon>
        <taxon>Imparidentia</taxon>
        <taxon>Neoheterodontei</taxon>
        <taxon>Myida</taxon>
        <taxon>Dreissenoidea</taxon>
        <taxon>Dreissenidae</taxon>
        <taxon>Dreissena</taxon>
    </lineage>
</organism>
<dbReference type="EMBL" id="JAIWYP010000015">
    <property type="protein sequence ID" value="KAH3702577.1"/>
    <property type="molecule type" value="Genomic_DNA"/>
</dbReference>
<keyword evidence="1" id="KW-0732">Signal</keyword>
<gene>
    <name evidence="2" type="ORF">DPMN_077601</name>
</gene>
<keyword evidence="3" id="KW-1185">Reference proteome</keyword>
<feature type="signal peptide" evidence="1">
    <location>
        <begin position="1"/>
        <end position="19"/>
    </location>
</feature>
<dbReference type="AlphaFoldDB" id="A0A9D3YKT4"/>
<protein>
    <submittedName>
        <fullName evidence="2">Uncharacterized protein</fullName>
    </submittedName>
</protein>